<dbReference type="PROSITE" id="PS50005">
    <property type="entry name" value="TPR"/>
    <property type="match status" value="1"/>
</dbReference>
<feature type="domain" description="HTH cro/C1-type" evidence="2">
    <location>
        <begin position="7"/>
        <end position="60"/>
    </location>
</feature>
<proteinExistence type="predicted"/>
<dbReference type="SMART" id="SM00530">
    <property type="entry name" value="HTH_XRE"/>
    <property type="match status" value="1"/>
</dbReference>
<protein>
    <submittedName>
        <fullName evidence="3">Helix-turn-helix transcriptional regulator</fullName>
    </submittedName>
</protein>
<dbReference type="Pfam" id="PF01381">
    <property type="entry name" value="HTH_3"/>
    <property type="match status" value="1"/>
</dbReference>
<accession>A0A9X3LG55</accession>
<dbReference type="SUPFAM" id="SSF47413">
    <property type="entry name" value="lambda repressor-like DNA-binding domains"/>
    <property type="match status" value="1"/>
</dbReference>
<dbReference type="AlphaFoldDB" id="A0A9X3LG55"/>
<dbReference type="SUPFAM" id="SSF48452">
    <property type="entry name" value="TPR-like"/>
    <property type="match status" value="2"/>
</dbReference>
<evidence type="ECO:0000259" key="2">
    <source>
        <dbReference type="PROSITE" id="PS50943"/>
    </source>
</evidence>
<dbReference type="Proteomes" id="UP001152173">
    <property type="component" value="Unassembled WGS sequence"/>
</dbReference>
<keyword evidence="1" id="KW-0802">TPR repeat</keyword>
<feature type="repeat" description="TPR" evidence="1">
    <location>
        <begin position="264"/>
        <end position="297"/>
    </location>
</feature>
<dbReference type="InterPro" id="IPR001387">
    <property type="entry name" value="Cro/C1-type_HTH"/>
</dbReference>
<gene>
    <name evidence="3" type="ORF">M9R32_08900</name>
</gene>
<dbReference type="EMBL" id="JAMKBJ010000006">
    <property type="protein sequence ID" value="MCZ8537296.1"/>
    <property type="molecule type" value="Genomic_DNA"/>
</dbReference>
<dbReference type="Pfam" id="PF13424">
    <property type="entry name" value="TPR_12"/>
    <property type="match status" value="1"/>
</dbReference>
<dbReference type="CDD" id="cd00093">
    <property type="entry name" value="HTH_XRE"/>
    <property type="match status" value="1"/>
</dbReference>
<dbReference type="RefSeq" id="WP_269926390.1">
    <property type="nucleotide sequence ID" value="NZ_JAMKBJ010000006.1"/>
</dbReference>
<evidence type="ECO:0000313" key="4">
    <source>
        <dbReference type="Proteomes" id="UP001152173"/>
    </source>
</evidence>
<dbReference type="GO" id="GO:0003677">
    <property type="term" value="F:DNA binding"/>
    <property type="evidence" value="ECO:0007669"/>
    <property type="project" value="InterPro"/>
</dbReference>
<dbReference type="PROSITE" id="PS50943">
    <property type="entry name" value="HTH_CROC1"/>
    <property type="match status" value="1"/>
</dbReference>
<evidence type="ECO:0000313" key="3">
    <source>
        <dbReference type="EMBL" id="MCZ8537296.1"/>
    </source>
</evidence>
<keyword evidence="4" id="KW-1185">Reference proteome</keyword>
<reference evidence="3" key="1">
    <citation type="submission" date="2022-05" db="EMBL/GenBank/DDBJ databases">
        <authorList>
            <person name="Colautti A."/>
            <person name="Iacumin L."/>
        </authorList>
    </citation>
    <scope>NUCLEOTIDE SEQUENCE</scope>
    <source>
        <strain evidence="3">SK 55</strain>
    </source>
</reference>
<dbReference type="InterPro" id="IPR010982">
    <property type="entry name" value="Lambda_DNA-bd_dom_sf"/>
</dbReference>
<organism evidence="3 4">
    <name type="scientific">Paenisporosarcina quisquiliarum</name>
    <dbReference type="NCBI Taxonomy" id="365346"/>
    <lineage>
        <taxon>Bacteria</taxon>
        <taxon>Bacillati</taxon>
        <taxon>Bacillota</taxon>
        <taxon>Bacilli</taxon>
        <taxon>Bacillales</taxon>
        <taxon>Caryophanaceae</taxon>
        <taxon>Paenisporosarcina</taxon>
    </lineage>
</organism>
<sequence length="405" mass="47951">MQIGSLIKYHRTKKELTQNQLAMGICSIPHLSKIENNSKEANSETIRLLLERLDVDLQDVEESERTIKKLQKQLLIHINYVEGEKADETFKELESHKEIIGFTDYIYLYEMYKLRYYLFKRDLEAAERQIKWLQAHRQNFSQHEQYLLSYFNAIALILRGKYGEADEKLSKLVQENAGLNFFEGELYYHLALVKGYMEQAGHAILYGKKALSFFTEQFNYMRILHVQMALAINYSQSKMYEEALENYEHLLRNTELLKQQDLLPQVLHNIGDLKHHMGDYASAMEMFKKSAALFPKNTENYLLCLYNLAVTEYKLDRMNDSKRDFTLLHEQACKMKMTSYQLYATFYLHLLADQQQKAMTFLENKVIPYTAKIDELKETHQTFSHILAEHYKREGKYEKAVQFIL</sequence>
<evidence type="ECO:0000256" key="1">
    <source>
        <dbReference type="PROSITE-ProRule" id="PRU00339"/>
    </source>
</evidence>
<dbReference type="SMART" id="SM00028">
    <property type="entry name" value="TPR"/>
    <property type="match status" value="3"/>
</dbReference>
<comment type="caution">
    <text evidence="3">The sequence shown here is derived from an EMBL/GenBank/DDBJ whole genome shotgun (WGS) entry which is preliminary data.</text>
</comment>
<name>A0A9X3LG55_9BACL</name>
<dbReference type="InterPro" id="IPR011990">
    <property type="entry name" value="TPR-like_helical_dom_sf"/>
</dbReference>
<dbReference type="Gene3D" id="1.10.260.40">
    <property type="entry name" value="lambda repressor-like DNA-binding domains"/>
    <property type="match status" value="1"/>
</dbReference>
<dbReference type="InterPro" id="IPR019734">
    <property type="entry name" value="TPR_rpt"/>
</dbReference>
<dbReference type="Gene3D" id="1.25.40.10">
    <property type="entry name" value="Tetratricopeptide repeat domain"/>
    <property type="match status" value="1"/>
</dbReference>